<sequence length="279" mass="30668">MNSGPPEHQPEHPPESPLKGKVILVTRPAHQAAGMLQQLEQRAAKPLAFASIEISAIEPDLLLKQRFNGLHEYDWLIFVSANAVEYAALQLDRLKIQAETIKNEIAVIGRATQAVAEKAGFKVTLALKKGFNSEALLQHPAFQAAQLRGEKILIIRGVGGLAHLGDTLLLRGAKVDYAEVYRRAVPQQDVGIKRQQLSHNWSEMQINAITVTSNESLQNLYDMLGVPGREAMLKTCLIVPSRRCQQLAQALGYQEVVVAESALNEHILEALNHAMMGKG</sequence>
<dbReference type="AlphaFoldDB" id="A0A3B0YBN4"/>
<evidence type="ECO:0000256" key="2">
    <source>
        <dbReference type="ARBA" id="ARBA00008133"/>
    </source>
</evidence>
<evidence type="ECO:0000256" key="4">
    <source>
        <dbReference type="ARBA" id="ARBA00023239"/>
    </source>
</evidence>
<evidence type="ECO:0000256" key="5">
    <source>
        <dbReference type="ARBA" id="ARBA00023244"/>
    </source>
</evidence>
<evidence type="ECO:0000256" key="7">
    <source>
        <dbReference type="ARBA" id="ARBA00032649"/>
    </source>
</evidence>
<dbReference type="Gene3D" id="3.40.50.10090">
    <property type="match status" value="2"/>
</dbReference>
<keyword evidence="4 10" id="KW-0456">Lyase</keyword>
<evidence type="ECO:0000256" key="8">
    <source>
        <dbReference type="ARBA" id="ARBA00048617"/>
    </source>
</evidence>
<evidence type="ECO:0000259" key="9">
    <source>
        <dbReference type="Pfam" id="PF02602"/>
    </source>
</evidence>
<name>A0A3B0YBN4_9ZZZZ</name>
<evidence type="ECO:0000256" key="1">
    <source>
        <dbReference type="ARBA" id="ARBA00004772"/>
    </source>
</evidence>
<evidence type="ECO:0000313" key="10">
    <source>
        <dbReference type="EMBL" id="VAW65766.1"/>
    </source>
</evidence>
<dbReference type="EMBL" id="UOFG01000257">
    <property type="protein sequence ID" value="VAW65766.1"/>
    <property type="molecule type" value="Genomic_DNA"/>
</dbReference>
<dbReference type="GO" id="GO:0006780">
    <property type="term" value="P:uroporphyrinogen III biosynthetic process"/>
    <property type="evidence" value="ECO:0007669"/>
    <property type="project" value="InterPro"/>
</dbReference>
<evidence type="ECO:0000256" key="6">
    <source>
        <dbReference type="ARBA" id="ARBA00031702"/>
    </source>
</evidence>
<dbReference type="PANTHER" id="PTHR38042">
    <property type="entry name" value="UROPORPHYRINOGEN-III SYNTHASE, CHLOROPLASTIC"/>
    <property type="match status" value="1"/>
</dbReference>
<dbReference type="GO" id="GO:0004852">
    <property type="term" value="F:uroporphyrinogen-III synthase activity"/>
    <property type="evidence" value="ECO:0007669"/>
    <property type="project" value="UniProtKB-EC"/>
</dbReference>
<keyword evidence="5" id="KW-0627">Porphyrin biosynthesis</keyword>
<comment type="catalytic activity">
    <reaction evidence="8">
        <text>hydroxymethylbilane = uroporphyrinogen III + H2O</text>
        <dbReference type="Rhea" id="RHEA:18965"/>
        <dbReference type="ChEBI" id="CHEBI:15377"/>
        <dbReference type="ChEBI" id="CHEBI:57308"/>
        <dbReference type="ChEBI" id="CHEBI:57845"/>
        <dbReference type="EC" id="4.2.1.75"/>
    </reaction>
</comment>
<dbReference type="EC" id="4.2.1.75" evidence="3"/>
<proteinExistence type="inferred from homology"/>
<feature type="domain" description="Tetrapyrrole biosynthesis uroporphyrinogen III synthase" evidence="9">
    <location>
        <begin position="37"/>
        <end position="268"/>
    </location>
</feature>
<comment type="pathway">
    <text evidence="1">Porphyrin-containing compound metabolism; protoporphyrin-IX biosynthesis; coproporphyrinogen-III from 5-aminolevulinate: step 3/4.</text>
</comment>
<dbReference type="SUPFAM" id="SSF69618">
    <property type="entry name" value="HemD-like"/>
    <property type="match status" value="1"/>
</dbReference>
<evidence type="ECO:0000256" key="3">
    <source>
        <dbReference type="ARBA" id="ARBA00013109"/>
    </source>
</evidence>
<gene>
    <name evidence="10" type="ORF">MNBD_GAMMA11-1786</name>
</gene>
<dbReference type="PANTHER" id="PTHR38042:SF1">
    <property type="entry name" value="UROPORPHYRINOGEN-III SYNTHASE, CHLOROPLASTIC"/>
    <property type="match status" value="1"/>
</dbReference>
<dbReference type="InterPro" id="IPR036108">
    <property type="entry name" value="4pyrrol_syn_uPrphyn_synt_sf"/>
</dbReference>
<accession>A0A3B0YBN4</accession>
<organism evidence="10">
    <name type="scientific">hydrothermal vent metagenome</name>
    <dbReference type="NCBI Taxonomy" id="652676"/>
    <lineage>
        <taxon>unclassified sequences</taxon>
        <taxon>metagenomes</taxon>
        <taxon>ecological metagenomes</taxon>
    </lineage>
</organism>
<comment type="similarity">
    <text evidence="2">Belongs to the uroporphyrinogen-III synthase family.</text>
</comment>
<dbReference type="Pfam" id="PF02602">
    <property type="entry name" value="HEM4"/>
    <property type="match status" value="1"/>
</dbReference>
<dbReference type="CDD" id="cd06578">
    <property type="entry name" value="HemD"/>
    <property type="match status" value="1"/>
</dbReference>
<dbReference type="InterPro" id="IPR039793">
    <property type="entry name" value="UROS/Hem4"/>
</dbReference>
<reference evidence="10" key="1">
    <citation type="submission" date="2018-06" db="EMBL/GenBank/DDBJ databases">
        <authorList>
            <person name="Zhirakovskaya E."/>
        </authorList>
    </citation>
    <scope>NUCLEOTIDE SEQUENCE</scope>
</reference>
<dbReference type="InterPro" id="IPR003754">
    <property type="entry name" value="4pyrrol_synth_uPrphyn_synth"/>
</dbReference>
<protein>
    <recommendedName>
        <fullName evidence="3">uroporphyrinogen-III synthase</fullName>
        <ecNumber evidence="3">4.2.1.75</ecNumber>
    </recommendedName>
    <alternativeName>
        <fullName evidence="7">Hydroxymethylbilane hydrolyase [cyclizing]</fullName>
    </alternativeName>
    <alternativeName>
        <fullName evidence="6">Uroporphyrinogen-III cosynthase</fullName>
    </alternativeName>
</protein>